<proteinExistence type="inferred from homology"/>
<dbReference type="Pfam" id="PF00768">
    <property type="entry name" value="Peptidase_S11"/>
    <property type="match status" value="1"/>
</dbReference>
<feature type="active site" description="Proton acceptor" evidence="7">
    <location>
        <position position="68"/>
    </location>
</feature>
<dbReference type="PRINTS" id="PR00725">
    <property type="entry name" value="DADACBPTASE1"/>
</dbReference>
<dbReference type="SUPFAM" id="SSF56601">
    <property type="entry name" value="beta-lactamase/transpeptidase-like"/>
    <property type="match status" value="1"/>
</dbReference>
<evidence type="ECO:0000256" key="4">
    <source>
        <dbReference type="ARBA" id="ARBA00022960"/>
    </source>
</evidence>
<keyword evidence="11" id="KW-0121">Carboxypeptidase</keyword>
<keyword evidence="12" id="KW-1185">Reference proteome</keyword>
<evidence type="ECO:0000256" key="7">
    <source>
        <dbReference type="PIRSR" id="PIRSR618044-1"/>
    </source>
</evidence>
<evidence type="ECO:0000256" key="3">
    <source>
        <dbReference type="ARBA" id="ARBA00022801"/>
    </source>
</evidence>
<dbReference type="KEGG" id="nnv:QNH39_13665"/>
<dbReference type="InterPro" id="IPR001967">
    <property type="entry name" value="Peptidase_S11_N"/>
</dbReference>
<reference evidence="11" key="1">
    <citation type="submission" date="2023-05" db="EMBL/GenBank/DDBJ databases">
        <title>Comparative genomics of Bacillaceae isolates and their secondary metabolite potential.</title>
        <authorList>
            <person name="Song L."/>
            <person name="Nielsen L.J."/>
            <person name="Mohite O."/>
            <person name="Xu X."/>
            <person name="Weber T."/>
            <person name="Kovacs A.T."/>
        </authorList>
    </citation>
    <scope>NUCLEOTIDE SEQUENCE</scope>
    <source>
        <strain evidence="11">XLM17</strain>
    </source>
</reference>
<protein>
    <submittedName>
        <fullName evidence="11">D-alanyl-D-alanine carboxypeptidase</fullName>
    </submittedName>
</protein>
<accession>A0AA95SDG7</accession>
<keyword evidence="2" id="KW-0732">Signal</keyword>
<dbReference type="GO" id="GO:0009252">
    <property type="term" value="P:peptidoglycan biosynthetic process"/>
    <property type="evidence" value="ECO:0007669"/>
    <property type="project" value="UniProtKB-KW"/>
</dbReference>
<evidence type="ECO:0000313" key="12">
    <source>
        <dbReference type="Proteomes" id="UP001178288"/>
    </source>
</evidence>
<dbReference type="Gene3D" id="3.40.710.10">
    <property type="entry name" value="DD-peptidase/beta-lactamase superfamily"/>
    <property type="match status" value="1"/>
</dbReference>
<evidence type="ECO:0000256" key="1">
    <source>
        <dbReference type="ARBA" id="ARBA00007164"/>
    </source>
</evidence>
<keyword evidence="6" id="KW-0961">Cell wall biogenesis/degradation</keyword>
<evidence type="ECO:0000256" key="6">
    <source>
        <dbReference type="ARBA" id="ARBA00023316"/>
    </source>
</evidence>
<evidence type="ECO:0000313" key="11">
    <source>
        <dbReference type="EMBL" id="WHY88814.1"/>
    </source>
</evidence>
<dbReference type="InterPro" id="IPR012338">
    <property type="entry name" value="Beta-lactam/transpept-like"/>
</dbReference>
<feature type="active site" evidence="7">
    <location>
        <position position="120"/>
    </location>
</feature>
<evidence type="ECO:0000256" key="5">
    <source>
        <dbReference type="ARBA" id="ARBA00022984"/>
    </source>
</evidence>
<evidence type="ECO:0000256" key="2">
    <source>
        <dbReference type="ARBA" id="ARBA00022729"/>
    </source>
</evidence>
<evidence type="ECO:0000256" key="9">
    <source>
        <dbReference type="RuleBase" id="RU004016"/>
    </source>
</evidence>
<keyword evidence="3" id="KW-0378">Hydrolase</keyword>
<dbReference type="PANTHER" id="PTHR21581:SF6">
    <property type="entry name" value="TRAFFICKING PROTEIN PARTICLE COMPLEX SUBUNIT 12"/>
    <property type="match status" value="1"/>
</dbReference>
<keyword evidence="11" id="KW-0645">Protease</keyword>
<evidence type="ECO:0000256" key="8">
    <source>
        <dbReference type="PIRSR" id="PIRSR618044-2"/>
    </source>
</evidence>
<organism evidence="11 12">
    <name type="scientific">Neobacillus novalis</name>
    <dbReference type="NCBI Taxonomy" id="220687"/>
    <lineage>
        <taxon>Bacteria</taxon>
        <taxon>Bacillati</taxon>
        <taxon>Bacillota</taxon>
        <taxon>Bacilli</taxon>
        <taxon>Bacillales</taxon>
        <taxon>Bacillaceae</taxon>
        <taxon>Neobacillus</taxon>
    </lineage>
</organism>
<sequence length="286" mass="31083">MANIWKVVPATLLVLIILSGMDSAGIRMAETIVPQIAGEFGVAIDVETGEILYNKIAHSKAYPASMTKVLTATILDERMDDGEILTVSPNAACQECICLGLKAGEKISKQDAMKALLLVSANDVSVTIAENVGGSEEGFAELMNQKVRVLRLKNSHFVSASGLNGPNHYTTPYDMALITKEAVQHPNVLEVMSTQAARIKTSMQEKNISNLIKLQTMPNVIAGKPGFTNAAQHTLVEYLKKDNKEVISVVMKSDKQSKYSDVQTMANYSFAHLQKSKPVSEEDIVD</sequence>
<dbReference type="GO" id="GO:0008360">
    <property type="term" value="P:regulation of cell shape"/>
    <property type="evidence" value="ECO:0007669"/>
    <property type="project" value="UniProtKB-KW"/>
</dbReference>
<gene>
    <name evidence="11" type="ORF">QNH39_13665</name>
</gene>
<dbReference type="PANTHER" id="PTHR21581">
    <property type="entry name" value="D-ALANYL-D-ALANINE CARBOXYPEPTIDASE"/>
    <property type="match status" value="1"/>
</dbReference>
<feature type="binding site" evidence="8">
    <location>
        <position position="224"/>
    </location>
    <ligand>
        <name>substrate</name>
    </ligand>
</feature>
<dbReference type="InterPro" id="IPR018044">
    <property type="entry name" value="Peptidase_S11"/>
</dbReference>
<dbReference type="EMBL" id="CP126114">
    <property type="protein sequence ID" value="WHY88814.1"/>
    <property type="molecule type" value="Genomic_DNA"/>
</dbReference>
<keyword evidence="5" id="KW-0573">Peptidoglycan synthesis</keyword>
<evidence type="ECO:0000259" key="10">
    <source>
        <dbReference type="Pfam" id="PF00768"/>
    </source>
</evidence>
<dbReference type="AlphaFoldDB" id="A0AA95SDG7"/>
<feature type="domain" description="Peptidase S11 D-alanyl-D-alanine carboxypeptidase A N-terminal" evidence="10">
    <location>
        <begin position="33"/>
        <end position="253"/>
    </location>
</feature>
<feature type="active site" description="Acyl-ester intermediate" evidence="7">
    <location>
        <position position="65"/>
    </location>
</feature>
<name>A0AA95SDG7_9BACI</name>
<dbReference type="GO" id="GO:0071555">
    <property type="term" value="P:cell wall organization"/>
    <property type="evidence" value="ECO:0007669"/>
    <property type="project" value="UniProtKB-KW"/>
</dbReference>
<dbReference type="GO" id="GO:0009002">
    <property type="term" value="F:serine-type D-Ala-D-Ala carboxypeptidase activity"/>
    <property type="evidence" value="ECO:0007669"/>
    <property type="project" value="InterPro"/>
</dbReference>
<dbReference type="RefSeq" id="WP_169803180.1">
    <property type="nucleotide sequence ID" value="NZ_CP126114.1"/>
</dbReference>
<dbReference type="Proteomes" id="UP001178288">
    <property type="component" value="Chromosome"/>
</dbReference>
<dbReference type="GO" id="GO:0006508">
    <property type="term" value="P:proteolysis"/>
    <property type="evidence" value="ECO:0007669"/>
    <property type="project" value="InterPro"/>
</dbReference>
<keyword evidence="4" id="KW-0133">Cell shape</keyword>
<comment type="similarity">
    <text evidence="1 9">Belongs to the peptidase S11 family.</text>
</comment>